<gene>
    <name evidence="3" type="ORF">ENL31_01825</name>
</gene>
<dbReference type="SUPFAM" id="SSF55205">
    <property type="entry name" value="EPT/RTPC-like"/>
    <property type="match status" value="1"/>
</dbReference>
<proteinExistence type="predicted"/>
<sequence length="106" mass="11556">MIIEPVEEVRGRIEAPPSKSYTHRAFFTGFISGKMKVKNPLRCDDTEATIEVLRMLGAKISWGGIEYVNPHPGRLNARKSGATARFSLGVSSQILGTTLVNGSPQL</sequence>
<dbReference type="PANTHER" id="PTHR21090:SF5">
    <property type="entry name" value="PENTAFUNCTIONAL AROM POLYPEPTIDE"/>
    <property type="match status" value="1"/>
</dbReference>
<accession>A0A7J3TA86</accession>
<dbReference type="Gene3D" id="3.65.10.10">
    <property type="entry name" value="Enolpyruvate transferase domain"/>
    <property type="match status" value="1"/>
</dbReference>
<dbReference type="Pfam" id="PF00275">
    <property type="entry name" value="EPSP_synthase"/>
    <property type="match status" value="1"/>
</dbReference>
<dbReference type="InterPro" id="IPR001986">
    <property type="entry name" value="Enolpyruvate_Tfrase_dom"/>
</dbReference>
<feature type="non-terminal residue" evidence="3">
    <location>
        <position position="106"/>
    </location>
</feature>
<name>A0A7J3TA86_9ARCH</name>
<evidence type="ECO:0000256" key="1">
    <source>
        <dbReference type="ARBA" id="ARBA00022679"/>
    </source>
</evidence>
<dbReference type="GO" id="GO:0009423">
    <property type="term" value="P:chorismate biosynthetic process"/>
    <property type="evidence" value="ECO:0007669"/>
    <property type="project" value="TreeGrafter"/>
</dbReference>
<organism evidence="3">
    <name type="scientific">Candidatus Aciduliprofundum boonei</name>
    <dbReference type="NCBI Taxonomy" id="379547"/>
    <lineage>
        <taxon>Archaea</taxon>
        <taxon>Methanobacteriati</taxon>
        <taxon>Thermoplasmatota</taxon>
        <taxon>DHVE2 group</taxon>
        <taxon>Candidatus Aciduliprofundum</taxon>
    </lineage>
</organism>
<dbReference type="AlphaFoldDB" id="A0A7J3TA86"/>
<feature type="domain" description="Enolpyruvate transferase" evidence="2">
    <location>
        <begin position="4"/>
        <end position="105"/>
    </location>
</feature>
<dbReference type="InterPro" id="IPR036968">
    <property type="entry name" value="Enolpyruvate_Tfrase_sf"/>
</dbReference>
<evidence type="ECO:0000259" key="2">
    <source>
        <dbReference type="Pfam" id="PF00275"/>
    </source>
</evidence>
<keyword evidence="1" id="KW-0808">Transferase</keyword>
<evidence type="ECO:0000313" key="3">
    <source>
        <dbReference type="EMBL" id="HHE75851.1"/>
    </source>
</evidence>
<reference evidence="3" key="1">
    <citation type="journal article" date="2020" name="mSystems">
        <title>Genome- and Community-Level Interaction Insights into Carbon Utilization and Element Cycling Functions of Hydrothermarchaeota in Hydrothermal Sediment.</title>
        <authorList>
            <person name="Zhou Z."/>
            <person name="Liu Y."/>
            <person name="Xu W."/>
            <person name="Pan J."/>
            <person name="Luo Z.H."/>
            <person name="Li M."/>
        </authorList>
    </citation>
    <scope>NUCLEOTIDE SEQUENCE [LARGE SCALE GENOMIC DNA]</scope>
    <source>
        <strain evidence="3">HyVt-85</strain>
    </source>
</reference>
<dbReference type="PANTHER" id="PTHR21090">
    <property type="entry name" value="AROM/DEHYDROQUINATE SYNTHASE"/>
    <property type="match status" value="1"/>
</dbReference>
<dbReference type="Proteomes" id="UP000886130">
    <property type="component" value="Unassembled WGS sequence"/>
</dbReference>
<comment type="caution">
    <text evidence="3">The sequence shown here is derived from an EMBL/GenBank/DDBJ whole genome shotgun (WGS) entry which is preliminary data.</text>
</comment>
<protein>
    <submittedName>
        <fullName evidence="3">3-phosphoshikimate 1-carboxyvinyltransferase</fullName>
    </submittedName>
</protein>
<dbReference type="GO" id="GO:0003866">
    <property type="term" value="F:3-phosphoshikimate 1-carboxyvinyltransferase activity"/>
    <property type="evidence" value="ECO:0007669"/>
    <property type="project" value="TreeGrafter"/>
</dbReference>
<dbReference type="InterPro" id="IPR013792">
    <property type="entry name" value="RNA3'P_cycl/enolpyr_Trfase_a/b"/>
</dbReference>
<dbReference type="EMBL" id="DRTM01000131">
    <property type="protein sequence ID" value="HHE75851.1"/>
    <property type="molecule type" value="Genomic_DNA"/>
</dbReference>